<keyword evidence="10" id="KW-0067">ATP-binding</keyword>
<dbReference type="EC" id="2.7.13.3" evidence="3"/>
<reference evidence="16 17" key="1">
    <citation type="submission" date="2019-08" db="EMBL/GenBank/DDBJ databases">
        <title>Genomes of Antarctic Bizionia species.</title>
        <authorList>
            <person name="Bowman J.P."/>
        </authorList>
    </citation>
    <scope>NUCLEOTIDE SEQUENCE [LARGE SCALE GENOMIC DNA]</scope>
    <source>
        <strain evidence="16 17">APA-1</strain>
    </source>
</reference>
<keyword evidence="12" id="KW-0902">Two-component regulatory system</keyword>
<evidence type="ECO:0000256" key="2">
    <source>
        <dbReference type="ARBA" id="ARBA00004651"/>
    </source>
</evidence>
<dbReference type="InterPro" id="IPR003594">
    <property type="entry name" value="HATPase_dom"/>
</dbReference>
<evidence type="ECO:0000256" key="5">
    <source>
        <dbReference type="ARBA" id="ARBA00022553"/>
    </source>
</evidence>
<dbReference type="Gene3D" id="1.10.287.130">
    <property type="match status" value="1"/>
</dbReference>
<keyword evidence="9 16" id="KW-0418">Kinase</keyword>
<keyword evidence="8" id="KW-0547">Nucleotide-binding</keyword>
<evidence type="ECO:0000256" key="10">
    <source>
        <dbReference type="ARBA" id="ARBA00022840"/>
    </source>
</evidence>
<dbReference type="OrthoDB" id="9780487at2"/>
<keyword evidence="17" id="KW-1185">Reference proteome</keyword>
<dbReference type="InterPro" id="IPR036097">
    <property type="entry name" value="HisK_dim/P_sf"/>
</dbReference>
<name>A0A5D0R1P4_9FLAO</name>
<evidence type="ECO:0000256" key="14">
    <source>
        <dbReference type="SAM" id="Phobius"/>
    </source>
</evidence>
<dbReference type="GO" id="GO:0000155">
    <property type="term" value="F:phosphorelay sensor kinase activity"/>
    <property type="evidence" value="ECO:0007669"/>
    <property type="project" value="InterPro"/>
</dbReference>
<evidence type="ECO:0000256" key="11">
    <source>
        <dbReference type="ARBA" id="ARBA00022989"/>
    </source>
</evidence>
<comment type="subcellular location">
    <subcellularLocation>
        <location evidence="2">Cell membrane</location>
        <topology evidence="2">Multi-pass membrane protein</topology>
    </subcellularLocation>
</comment>
<keyword evidence="7 14" id="KW-0812">Transmembrane</keyword>
<dbReference type="SUPFAM" id="SSF55874">
    <property type="entry name" value="ATPase domain of HSP90 chaperone/DNA topoisomerase II/histidine kinase"/>
    <property type="match status" value="1"/>
</dbReference>
<dbReference type="GO" id="GO:0005886">
    <property type="term" value="C:plasma membrane"/>
    <property type="evidence" value="ECO:0007669"/>
    <property type="project" value="UniProtKB-SubCell"/>
</dbReference>
<accession>A0A5D0R1P4</accession>
<dbReference type="Proteomes" id="UP000324358">
    <property type="component" value="Unassembled WGS sequence"/>
</dbReference>
<dbReference type="GO" id="GO:0005524">
    <property type="term" value="F:ATP binding"/>
    <property type="evidence" value="ECO:0007669"/>
    <property type="project" value="UniProtKB-KW"/>
</dbReference>
<keyword evidence="13 14" id="KW-0472">Membrane</keyword>
<dbReference type="Gene3D" id="3.30.565.10">
    <property type="entry name" value="Histidine kinase-like ATPase, C-terminal domain"/>
    <property type="match status" value="1"/>
</dbReference>
<dbReference type="PANTHER" id="PTHR45528">
    <property type="entry name" value="SENSOR HISTIDINE KINASE CPXA"/>
    <property type="match status" value="1"/>
</dbReference>
<evidence type="ECO:0000259" key="15">
    <source>
        <dbReference type="PROSITE" id="PS50109"/>
    </source>
</evidence>
<dbReference type="Gene3D" id="6.10.340.10">
    <property type="match status" value="1"/>
</dbReference>
<evidence type="ECO:0000256" key="12">
    <source>
        <dbReference type="ARBA" id="ARBA00023012"/>
    </source>
</evidence>
<proteinExistence type="predicted"/>
<evidence type="ECO:0000256" key="6">
    <source>
        <dbReference type="ARBA" id="ARBA00022679"/>
    </source>
</evidence>
<feature type="transmembrane region" description="Helical" evidence="14">
    <location>
        <begin position="47"/>
        <end position="69"/>
    </location>
</feature>
<evidence type="ECO:0000256" key="1">
    <source>
        <dbReference type="ARBA" id="ARBA00000085"/>
    </source>
</evidence>
<keyword evidence="11 14" id="KW-1133">Transmembrane helix</keyword>
<feature type="domain" description="Histidine kinase" evidence="15">
    <location>
        <begin position="130"/>
        <end position="345"/>
    </location>
</feature>
<keyword evidence="6" id="KW-0808">Transferase</keyword>
<dbReference type="InterPro" id="IPR003661">
    <property type="entry name" value="HisK_dim/P_dom"/>
</dbReference>
<evidence type="ECO:0000313" key="16">
    <source>
        <dbReference type="EMBL" id="TYB74999.1"/>
    </source>
</evidence>
<dbReference type="RefSeq" id="WP_082985868.1">
    <property type="nucleotide sequence ID" value="NZ_VSKL01000001.1"/>
</dbReference>
<evidence type="ECO:0000256" key="3">
    <source>
        <dbReference type="ARBA" id="ARBA00012438"/>
    </source>
</evidence>
<dbReference type="InterPro" id="IPR005467">
    <property type="entry name" value="His_kinase_dom"/>
</dbReference>
<evidence type="ECO:0000256" key="4">
    <source>
        <dbReference type="ARBA" id="ARBA00022475"/>
    </source>
</evidence>
<protein>
    <recommendedName>
        <fullName evidence="3">histidine kinase</fullName>
        <ecNumber evidence="3">2.7.13.3</ecNumber>
    </recommendedName>
</protein>
<dbReference type="PROSITE" id="PS50109">
    <property type="entry name" value="HIS_KIN"/>
    <property type="match status" value="1"/>
</dbReference>
<dbReference type="SUPFAM" id="SSF47384">
    <property type="entry name" value="Homodimeric domain of signal transducing histidine kinase"/>
    <property type="match status" value="1"/>
</dbReference>
<comment type="catalytic activity">
    <reaction evidence="1">
        <text>ATP + protein L-histidine = ADP + protein N-phospho-L-histidine.</text>
        <dbReference type="EC" id="2.7.13.3"/>
    </reaction>
</comment>
<dbReference type="InterPro" id="IPR036890">
    <property type="entry name" value="HATPase_C_sf"/>
</dbReference>
<comment type="caution">
    <text evidence="16">The sequence shown here is derived from an EMBL/GenBank/DDBJ whole genome shotgun (WGS) entry which is preliminary data.</text>
</comment>
<dbReference type="Pfam" id="PF02518">
    <property type="entry name" value="HATPase_c"/>
    <property type="match status" value="1"/>
</dbReference>
<evidence type="ECO:0000256" key="7">
    <source>
        <dbReference type="ARBA" id="ARBA00022692"/>
    </source>
</evidence>
<evidence type="ECO:0000256" key="8">
    <source>
        <dbReference type="ARBA" id="ARBA00022741"/>
    </source>
</evidence>
<dbReference type="InterPro" id="IPR004358">
    <property type="entry name" value="Sig_transdc_His_kin-like_C"/>
</dbReference>
<dbReference type="SMART" id="SM00387">
    <property type="entry name" value="HATPase_c"/>
    <property type="match status" value="1"/>
</dbReference>
<dbReference type="InterPro" id="IPR050398">
    <property type="entry name" value="HssS/ArlS-like"/>
</dbReference>
<feature type="transmembrane region" description="Helical" evidence="14">
    <location>
        <begin position="20"/>
        <end position="41"/>
    </location>
</feature>
<keyword evidence="5" id="KW-0597">Phosphoprotein</keyword>
<dbReference type="EMBL" id="VSKL01000001">
    <property type="protein sequence ID" value="TYB74999.1"/>
    <property type="molecule type" value="Genomic_DNA"/>
</dbReference>
<dbReference type="PANTHER" id="PTHR45528:SF1">
    <property type="entry name" value="SENSOR HISTIDINE KINASE CPXA"/>
    <property type="match status" value="1"/>
</dbReference>
<sequence>MKTYHKLSQVSFLKKYSYKFLFVAFLGIHIPLLGIIMYALFATTISTTTFILITLGLTLGATALTLKVLNALLDPIIKGKNALNAFVQDNTVPNLPITYTDEVGEMLKNIQYTIERLDEVDQEKQDIIELISHDLRTPVLQTLGIIDFLKEDGDDPQKRQEYITLLNEIATKQVKFLEDMLKILKAKHIEISPKNFEMLSASEIINAIIRSHKKSIEAKQLVIVNNVPVQLSIRGHAIGITQVFENLVNNAIKFSENNGEIHISGEETNNEIKIKIIDHGIGFDERTKSALFKKFVPGHLGTSGEPTTGLGLYLTKKIVEKHGGALEPYSAGKGTGAQFVVSIPR</sequence>
<dbReference type="AlphaFoldDB" id="A0A5D0R1P4"/>
<dbReference type="CDD" id="cd00075">
    <property type="entry name" value="HATPase"/>
    <property type="match status" value="1"/>
</dbReference>
<dbReference type="CDD" id="cd00082">
    <property type="entry name" value="HisKA"/>
    <property type="match status" value="1"/>
</dbReference>
<gene>
    <name evidence="16" type="ORF">ES675_02365</name>
</gene>
<evidence type="ECO:0000256" key="13">
    <source>
        <dbReference type="ARBA" id="ARBA00023136"/>
    </source>
</evidence>
<organism evidence="16 17">
    <name type="scientific">Bizionia algoritergicola</name>
    <dbReference type="NCBI Taxonomy" id="291187"/>
    <lineage>
        <taxon>Bacteria</taxon>
        <taxon>Pseudomonadati</taxon>
        <taxon>Bacteroidota</taxon>
        <taxon>Flavobacteriia</taxon>
        <taxon>Flavobacteriales</taxon>
        <taxon>Flavobacteriaceae</taxon>
        <taxon>Bizionia</taxon>
    </lineage>
</organism>
<evidence type="ECO:0000256" key="9">
    <source>
        <dbReference type="ARBA" id="ARBA00022777"/>
    </source>
</evidence>
<dbReference type="PRINTS" id="PR00344">
    <property type="entry name" value="BCTRLSENSOR"/>
</dbReference>
<keyword evidence="4" id="KW-1003">Cell membrane</keyword>
<evidence type="ECO:0000313" key="17">
    <source>
        <dbReference type="Proteomes" id="UP000324358"/>
    </source>
</evidence>